<proteinExistence type="predicted"/>
<dbReference type="EnsemblMetazoa" id="CapteT222352">
    <property type="protein sequence ID" value="CapteP222352"/>
    <property type="gene ID" value="CapteG222352"/>
</dbReference>
<protein>
    <submittedName>
        <fullName evidence="1 2">Uncharacterized protein</fullName>
    </submittedName>
</protein>
<reference evidence="2" key="3">
    <citation type="submission" date="2015-06" db="UniProtKB">
        <authorList>
            <consortium name="EnsemblMetazoa"/>
        </authorList>
    </citation>
    <scope>IDENTIFICATION</scope>
</reference>
<evidence type="ECO:0000313" key="3">
    <source>
        <dbReference type="Proteomes" id="UP000014760"/>
    </source>
</evidence>
<evidence type="ECO:0000313" key="1">
    <source>
        <dbReference type="EMBL" id="ELT99516.1"/>
    </source>
</evidence>
<reference evidence="1 3" key="2">
    <citation type="journal article" date="2013" name="Nature">
        <title>Insights into bilaterian evolution from three spiralian genomes.</title>
        <authorList>
            <person name="Simakov O."/>
            <person name="Marletaz F."/>
            <person name="Cho S.J."/>
            <person name="Edsinger-Gonzales E."/>
            <person name="Havlak P."/>
            <person name="Hellsten U."/>
            <person name="Kuo D.H."/>
            <person name="Larsson T."/>
            <person name="Lv J."/>
            <person name="Arendt D."/>
            <person name="Savage R."/>
            <person name="Osoegawa K."/>
            <person name="de Jong P."/>
            <person name="Grimwood J."/>
            <person name="Chapman J.A."/>
            <person name="Shapiro H."/>
            <person name="Aerts A."/>
            <person name="Otillar R.P."/>
            <person name="Terry A.Y."/>
            <person name="Boore J.L."/>
            <person name="Grigoriev I.V."/>
            <person name="Lindberg D.R."/>
            <person name="Seaver E.C."/>
            <person name="Weisblat D.A."/>
            <person name="Putnam N.H."/>
            <person name="Rokhsar D.S."/>
        </authorList>
    </citation>
    <scope>NUCLEOTIDE SEQUENCE</scope>
    <source>
        <strain evidence="1 3">I ESC-2004</strain>
    </source>
</reference>
<name>R7U764_CAPTE</name>
<organism evidence="1">
    <name type="scientific">Capitella teleta</name>
    <name type="common">Polychaete worm</name>
    <dbReference type="NCBI Taxonomy" id="283909"/>
    <lineage>
        <taxon>Eukaryota</taxon>
        <taxon>Metazoa</taxon>
        <taxon>Spiralia</taxon>
        <taxon>Lophotrochozoa</taxon>
        <taxon>Annelida</taxon>
        <taxon>Polychaeta</taxon>
        <taxon>Sedentaria</taxon>
        <taxon>Scolecida</taxon>
        <taxon>Capitellidae</taxon>
        <taxon>Capitella</taxon>
    </lineage>
</organism>
<keyword evidence="3" id="KW-1185">Reference proteome</keyword>
<evidence type="ECO:0000313" key="2">
    <source>
        <dbReference type="EnsemblMetazoa" id="CapteP222352"/>
    </source>
</evidence>
<dbReference type="EMBL" id="KB306824">
    <property type="protein sequence ID" value="ELT99516.1"/>
    <property type="molecule type" value="Genomic_DNA"/>
</dbReference>
<accession>R7U764</accession>
<dbReference type="Proteomes" id="UP000014760">
    <property type="component" value="Unassembled WGS sequence"/>
</dbReference>
<reference evidence="3" key="1">
    <citation type="submission" date="2012-12" db="EMBL/GenBank/DDBJ databases">
        <authorList>
            <person name="Hellsten U."/>
            <person name="Grimwood J."/>
            <person name="Chapman J.A."/>
            <person name="Shapiro H."/>
            <person name="Aerts A."/>
            <person name="Otillar R.P."/>
            <person name="Terry A.Y."/>
            <person name="Boore J.L."/>
            <person name="Simakov O."/>
            <person name="Marletaz F."/>
            <person name="Cho S.-J."/>
            <person name="Edsinger-Gonzales E."/>
            <person name="Havlak P."/>
            <person name="Kuo D.-H."/>
            <person name="Larsson T."/>
            <person name="Lv J."/>
            <person name="Arendt D."/>
            <person name="Savage R."/>
            <person name="Osoegawa K."/>
            <person name="de Jong P."/>
            <person name="Lindberg D.R."/>
            <person name="Seaver E.C."/>
            <person name="Weisblat D.A."/>
            <person name="Putnam N.H."/>
            <person name="Grigoriev I.V."/>
            <person name="Rokhsar D.S."/>
        </authorList>
    </citation>
    <scope>NUCLEOTIDE SEQUENCE</scope>
    <source>
        <strain evidence="3">I ESC-2004</strain>
    </source>
</reference>
<dbReference type="HOGENOM" id="CLU_1972577_0_0_1"/>
<dbReference type="AlphaFoldDB" id="R7U764"/>
<sequence length="127" mass="14092">MKRAYTAAAAIATGSIFHGDGSSRLRSAFPHWSHHDIHSRLLSDAVPSPLIRSAPYPPGLLSDSCGIKITPDPLQSPYKPPSIGSRIWKPVATKTMSFGHSRFHPFPERVVFIFCFQYCESDLIQIN</sequence>
<gene>
    <name evidence="1" type="ORF">CAPTEDRAFT_222352</name>
</gene>
<dbReference type="EMBL" id="AMQN01001948">
    <property type="status" value="NOT_ANNOTATED_CDS"/>
    <property type="molecule type" value="Genomic_DNA"/>
</dbReference>